<dbReference type="InterPro" id="IPR022478">
    <property type="entry name" value="ABC_transptr_sub-bd_PQQ"/>
</dbReference>
<dbReference type="Gene3D" id="3.40.50.2300">
    <property type="match status" value="1"/>
</dbReference>
<feature type="chain" id="PRO_5046198202" evidence="2">
    <location>
        <begin position="25"/>
        <end position="397"/>
    </location>
</feature>
<sequence>MNHLIRTTGLCAAMVLAVALPAGAQQQKPALAVPMVYLRQEVPQPPVLSNLDPIPDDLGIAGAEVALKDNQSTGAFMGQDFSLTVISVPPDGDLPAAARDALAQAQLVLLDGEAAHLMAVTDLPEAKGALFFNVAAGDEALRSDECRANLLHTIPETAARTDALMQVLVARQWSDLAMIVGPTAKDGTFADHLRRSAAKFGLAIAGEVPWTFDTDLRDSTMDEVPRFTQTLPDHDVLLVADPTDDFGRYVLHNTWLPRPVAGSHGLHAEGWASVIEAWGAVQLQNRFEAHAARPMRGEDYAAWTAIRAIGEAVTRTGSADPAALRAYMLSDAFQLDGFKGRALTFRHWNGQMRQPIAVVNDRALVTLAPVAGFLHQRNETDSLGLDEPESRCTAFKE</sequence>
<dbReference type="SUPFAM" id="SSF53822">
    <property type="entry name" value="Periplasmic binding protein-like I"/>
    <property type="match status" value="1"/>
</dbReference>
<feature type="signal peptide" evidence="2">
    <location>
        <begin position="1"/>
        <end position="24"/>
    </location>
</feature>
<dbReference type="EMBL" id="JBALHR010000003">
    <property type="protein sequence ID" value="MEH7827989.1"/>
    <property type="molecule type" value="Genomic_DNA"/>
</dbReference>
<dbReference type="PANTHER" id="PTHR30483:SF6">
    <property type="entry name" value="PERIPLASMIC BINDING PROTEIN OF ABC TRANSPORTER FOR NATURAL AMINO ACIDS"/>
    <property type="match status" value="1"/>
</dbReference>
<keyword evidence="4" id="KW-1185">Reference proteome</keyword>
<evidence type="ECO:0000256" key="2">
    <source>
        <dbReference type="SAM" id="SignalP"/>
    </source>
</evidence>
<dbReference type="InterPro" id="IPR051010">
    <property type="entry name" value="BCAA_transport"/>
</dbReference>
<evidence type="ECO:0000313" key="3">
    <source>
        <dbReference type="EMBL" id="MEH7827989.1"/>
    </source>
</evidence>
<protein>
    <submittedName>
        <fullName evidence="3">ABC transporter substrate-binding protein</fullName>
    </submittedName>
</protein>
<keyword evidence="2" id="KW-0732">Signal</keyword>
<reference evidence="3" key="1">
    <citation type="submission" date="2024-02" db="EMBL/GenBank/DDBJ databases">
        <title>Genome sequences of strain Gemmobacter sp. JM10B15.</title>
        <authorList>
            <person name="Zhang M."/>
        </authorList>
    </citation>
    <scope>NUCLEOTIDE SEQUENCE</scope>
    <source>
        <strain evidence="3">JM10B15</strain>
    </source>
</reference>
<dbReference type="RefSeq" id="WP_335421474.1">
    <property type="nucleotide sequence ID" value="NZ_JBALHR010000003.1"/>
</dbReference>
<dbReference type="Proteomes" id="UP001431963">
    <property type="component" value="Unassembled WGS sequence"/>
</dbReference>
<name>A0ABU8BTG5_9RHOB</name>
<keyword evidence="1" id="KW-0813">Transport</keyword>
<keyword evidence="1" id="KW-0029">Amino-acid transport</keyword>
<comment type="caution">
    <text evidence="3">The sequence shown here is derived from an EMBL/GenBank/DDBJ whole genome shotgun (WGS) entry which is preliminary data.</text>
</comment>
<accession>A0ABU8BTG5</accession>
<evidence type="ECO:0000256" key="1">
    <source>
        <dbReference type="ARBA" id="ARBA00022970"/>
    </source>
</evidence>
<organism evidence="3 4">
    <name type="scientific">Gemmobacter denitrificans</name>
    <dbReference type="NCBI Taxonomy" id="3123040"/>
    <lineage>
        <taxon>Bacteria</taxon>
        <taxon>Pseudomonadati</taxon>
        <taxon>Pseudomonadota</taxon>
        <taxon>Alphaproteobacteria</taxon>
        <taxon>Rhodobacterales</taxon>
        <taxon>Paracoccaceae</taxon>
        <taxon>Gemmobacter</taxon>
    </lineage>
</organism>
<dbReference type="PANTHER" id="PTHR30483">
    <property type="entry name" value="LEUCINE-SPECIFIC-BINDING PROTEIN"/>
    <property type="match status" value="1"/>
</dbReference>
<dbReference type="InterPro" id="IPR028082">
    <property type="entry name" value="Peripla_BP_I"/>
</dbReference>
<gene>
    <name evidence="3" type="ORF">V6590_07500</name>
</gene>
<evidence type="ECO:0000313" key="4">
    <source>
        <dbReference type="Proteomes" id="UP001431963"/>
    </source>
</evidence>
<proteinExistence type="predicted"/>
<dbReference type="NCBIfam" id="TIGR03863">
    <property type="entry name" value="PQQ_ABC_bind"/>
    <property type="match status" value="1"/>
</dbReference>